<dbReference type="EMBL" id="DS268511">
    <property type="protein sequence ID" value="EFO84049.1"/>
    <property type="molecule type" value="Genomic_DNA"/>
</dbReference>
<reference evidence="1" key="1">
    <citation type="submission" date="2007-07" db="EMBL/GenBank/DDBJ databases">
        <title>PCAP assembly of the Caenorhabditis remanei genome.</title>
        <authorList>
            <consortium name="The Caenorhabditis remanei Sequencing Consortium"/>
            <person name="Wilson R.K."/>
        </authorList>
    </citation>
    <scope>NUCLEOTIDE SEQUENCE [LARGE SCALE GENOMIC DNA]</scope>
    <source>
        <strain evidence="1">PB4641</strain>
    </source>
</reference>
<keyword evidence="2" id="KW-1185">Reference proteome</keyword>
<dbReference type="FunCoup" id="E3N203">
    <property type="interactions" value="418"/>
</dbReference>
<dbReference type="HOGENOM" id="CLU_070168_0_0_1"/>
<gene>
    <name evidence="1" type="ORF">CRE_17376</name>
</gene>
<name>E3N203_CAERE</name>
<dbReference type="InterPro" id="IPR021942">
    <property type="entry name" value="DUF3557"/>
</dbReference>
<accession>E3N203</accession>
<organism evidence="2">
    <name type="scientific">Caenorhabditis remanei</name>
    <name type="common">Caenorhabditis vulgaris</name>
    <dbReference type="NCBI Taxonomy" id="31234"/>
    <lineage>
        <taxon>Eukaryota</taxon>
        <taxon>Metazoa</taxon>
        <taxon>Ecdysozoa</taxon>
        <taxon>Nematoda</taxon>
        <taxon>Chromadorea</taxon>
        <taxon>Rhabditida</taxon>
        <taxon>Rhabditina</taxon>
        <taxon>Rhabditomorpha</taxon>
        <taxon>Rhabditoidea</taxon>
        <taxon>Rhabditidae</taxon>
        <taxon>Peloderinae</taxon>
        <taxon>Caenorhabditis</taxon>
    </lineage>
</organism>
<dbReference type="AlphaFoldDB" id="E3N203"/>
<protein>
    <recommendedName>
        <fullName evidence="3">F-box associated domain-containing protein</fullName>
    </recommendedName>
</protein>
<dbReference type="Pfam" id="PF12078">
    <property type="entry name" value="DUF3557"/>
    <property type="match status" value="1"/>
</dbReference>
<evidence type="ECO:0000313" key="2">
    <source>
        <dbReference type="Proteomes" id="UP000008281"/>
    </source>
</evidence>
<evidence type="ECO:0000313" key="1">
    <source>
        <dbReference type="EMBL" id="EFO84049.1"/>
    </source>
</evidence>
<proteinExistence type="predicted"/>
<sequence length="346" mass="39684">MEGPIPPRSKPLSCDALKSVIKSMSFEKRREIHINLPSLRTINSLLPYTVEFVEITPNYSLQINGKLWIFHKKPEQSNPDDVDPNQTTISIVDLDTVKRSPEFHVNKSCDEAYEKLFNVYLKNGSTIQELHLRGVPKFLCEREDPDGLKLNISRIFMSIEIVDEFDSFIRFVNLDNLEYIHLLIVNEDNEGGECFGMLEKPAIINCKSLDLFLIASETPPINYFTGLRNQTLLLYDNNFSVNDLRMLIENWKTSDRPIGTGFCLYSFETDANDMFNSLELQDTFPVEIQCDLTDKPGIGIKMDNNRDLVLYQGQHQIRSGHSPALKMEVIASGLTCIKLYFTTSYY</sequence>
<dbReference type="Proteomes" id="UP000008281">
    <property type="component" value="Unassembled WGS sequence"/>
</dbReference>
<dbReference type="PANTHER" id="PTHR31379">
    <property type="entry name" value="F-BOX C PROTEIN-RELATED-RELATED"/>
    <property type="match status" value="1"/>
</dbReference>
<evidence type="ECO:0008006" key="3">
    <source>
        <dbReference type="Google" id="ProtNLM"/>
    </source>
</evidence>
<dbReference type="PANTHER" id="PTHR31379:SF3">
    <property type="entry name" value="F-BOX C PROTEIN-RELATED"/>
    <property type="match status" value="1"/>
</dbReference>
<dbReference type="InParanoid" id="E3N203"/>
<dbReference type="OrthoDB" id="5910626at2759"/>